<dbReference type="InterPro" id="IPR053150">
    <property type="entry name" value="Teicoplanin_resist-assoc"/>
</dbReference>
<keyword evidence="1" id="KW-1133">Transmembrane helix</keyword>
<proteinExistence type="predicted"/>
<dbReference type="EMBL" id="JACHMU010000001">
    <property type="protein sequence ID" value="MBB5743427.1"/>
    <property type="molecule type" value="Genomic_DNA"/>
</dbReference>
<reference evidence="3 4" key="1">
    <citation type="submission" date="2020-08" db="EMBL/GenBank/DDBJ databases">
        <title>Sequencing the genomes of 1000 actinobacteria strains.</title>
        <authorList>
            <person name="Klenk H.-P."/>
        </authorList>
    </citation>
    <scope>NUCLEOTIDE SEQUENCE [LARGE SCALE GENOMIC DNA]</scope>
    <source>
        <strain evidence="3 4">DSM 24823</strain>
    </source>
</reference>
<keyword evidence="1" id="KW-0472">Membrane</keyword>
<dbReference type="Proteomes" id="UP000517712">
    <property type="component" value="Unassembled WGS sequence"/>
</dbReference>
<accession>A0A7W9FBQ4</accession>
<feature type="transmembrane region" description="Helical" evidence="1">
    <location>
        <begin position="87"/>
        <end position="106"/>
    </location>
</feature>
<keyword evidence="4" id="KW-1185">Reference proteome</keyword>
<dbReference type="InterPro" id="IPR006976">
    <property type="entry name" value="VanZ-like"/>
</dbReference>
<feature type="transmembrane region" description="Helical" evidence="1">
    <location>
        <begin position="57"/>
        <end position="80"/>
    </location>
</feature>
<name>A0A7W9FBQ4_9MICO</name>
<dbReference type="AlphaFoldDB" id="A0A7W9FBQ4"/>
<dbReference type="Pfam" id="PF04892">
    <property type="entry name" value="VanZ"/>
    <property type="match status" value="1"/>
</dbReference>
<gene>
    <name evidence="3" type="ORF">HD600_001924</name>
</gene>
<dbReference type="PANTHER" id="PTHR36834">
    <property type="entry name" value="MEMBRANE PROTEIN-RELATED"/>
    <property type="match status" value="1"/>
</dbReference>
<evidence type="ECO:0000313" key="4">
    <source>
        <dbReference type="Proteomes" id="UP000517712"/>
    </source>
</evidence>
<evidence type="ECO:0000256" key="1">
    <source>
        <dbReference type="SAM" id="Phobius"/>
    </source>
</evidence>
<dbReference type="RefSeq" id="WP_184283306.1">
    <property type="nucleotide sequence ID" value="NZ_BAAAPG010000001.1"/>
</dbReference>
<dbReference type="PANTHER" id="PTHR36834:SF1">
    <property type="entry name" value="INTEGRAL MEMBRANE PROTEIN"/>
    <property type="match status" value="1"/>
</dbReference>
<protein>
    <submittedName>
        <fullName evidence="3">Glycopeptide antibiotics resistance protein</fullName>
    </submittedName>
</protein>
<sequence length="146" mass="15627">MPRPSAFAIAARTLLVPYGIALALIVWLPAAAASRVTGIVFRLARFVSERLDISLSATYTVFEFGANIALFIPFGLLVAAGWPRTNAWWVILLGFSASAAIELVQTMIPGRVTTLSDVVANTLGMIVGCCVVRMLAPRRRSPVPVA</sequence>
<comment type="caution">
    <text evidence="3">The sequence shown here is derived from an EMBL/GenBank/DDBJ whole genome shotgun (WGS) entry which is preliminary data.</text>
</comment>
<feature type="transmembrane region" description="Helical" evidence="1">
    <location>
        <begin position="118"/>
        <end position="136"/>
    </location>
</feature>
<evidence type="ECO:0000259" key="2">
    <source>
        <dbReference type="Pfam" id="PF04892"/>
    </source>
</evidence>
<feature type="domain" description="VanZ-like" evidence="2">
    <location>
        <begin position="18"/>
        <end position="134"/>
    </location>
</feature>
<evidence type="ECO:0000313" key="3">
    <source>
        <dbReference type="EMBL" id="MBB5743427.1"/>
    </source>
</evidence>
<organism evidence="3 4">
    <name type="scientific">Microbacterium ginsengiterrae</name>
    <dbReference type="NCBI Taxonomy" id="546115"/>
    <lineage>
        <taxon>Bacteria</taxon>
        <taxon>Bacillati</taxon>
        <taxon>Actinomycetota</taxon>
        <taxon>Actinomycetes</taxon>
        <taxon>Micrococcales</taxon>
        <taxon>Microbacteriaceae</taxon>
        <taxon>Microbacterium</taxon>
    </lineage>
</organism>
<keyword evidence="1" id="KW-0812">Transmembrane</keyword>